<dbReference type="InterPro" id="IPR023393">
    <property type="entry name" value="START-like_dom_sf"/>
</dbReference>
<sequence>MNETTDRIEKQIEIDAPVSRVWRAITDHQEFGEWFRVNLEGPFEVGEMTRGAITYPGYEHVTMEVIVEAIEPERRFAFWWRPYAVDPKVDYSNEPRTLVEFILDAVESGTLVRVTESGFDGIPAHRREEAFRMNDGGWAAQVVNVQNYVQDNL</sequence>
<dbReference type="AlphaFoldDB" id="A0A2G1WDL4"/>
<dbReference type="CDD" id="cd08898">
    <property type="entry name" value="SRPBCC_CalC_Aha1-like_5"/>
    <property type="match status" value="1"/>
</dbReference>
<reference evidence="3 4" key="1">
    <citation type="submission" date="2017-06" db="EMBL/GenBank/DDBJ databases">
        <title>Description of Rhodopirellula bahusiensis sp. nov.</title>
        <authorList>
            <person name="Kizina J."/>
            <person name="Harder J."/>
        </authorList>
    </citation>
    <scope>NUCLEOTIDE SEQUENCE [LARGE SCALE GENOMIC DNA]</scope>
    <source>
        <strain evidence="3 4">SWK21</strain>
    </source>
</reference>
<dbReference type="GO" id="GO:0032259">
    <property type="term" value="P:methylation"/>
    <property type="evidence" value="ECO:0007669"/>
    <property type="project" value="UniProtKB-KW"/>
</dbReference>
<keyword evidence="4" id="KW-1185">Reference proteome</keyword>
<dbReference type="Gene3D" id="3.30.530.20">
    <property type="match status" value="1"/>
</dbReference>
<dbReference type="InterPro" id="IPR013538">
    <property type="entry name" value="ASHA1/2-like_C"/>
</dbReference>
<protein>
    <submittedName>
        <fullName evidence="3">Vanillate O-demethylase oxidoreductase VanB</fullName>
    </submittedName>
</protein>
<comment type="caution">
    <text evidence="3">The sequence shown here is derived from an EMBL/GenBank/DDBJ whole genome shotgun (WGS) entry which is preliminary data.</text>
</comment>
<dbReference type="GeneID" id="90607054"/>
<dbReference type="SUPFAM" id="SSF55961">
    <property type="entry name" value="Bet v1-like"/>
    <property type="match status" value="1"/>
</dbReference>
<keyword evidence="3" id="KW-0808">Transferase</keyword>
<accession>A0A2G1WDL4</accession>
<dbReference type="GO" id="GO:0008168">
    <property type="term" value="F:methyltransferase activity"/>
    <property type="evidence" value="ECO:0007669"/>
    <property type="project" value="UniProtKB-KW"/>
</dbReference>
<organism evidence="3 4">
    <name type="scientific">Rhodopirellula bahusiensis</name>
    <dbReference type="NCBI Taxonomy" id="2014065"/>
    <lineage>
        <taxon>Bacteria</taxon>
        <taxon>Pseudomonadati</taxon>
        <taxon>Planctomycetota</taxon>
        <taxon>Planctomycetia</taxon>
        <taxon>Pirellulales</taxon>
        <taxon>Pirellulaceae</taxon>
        <taxon>Rhodopirellula</taxon>
    </lineage>
</organism>
<dbReference type="RefSeq" id="WP_099258938.1">
    <property type="nucleotide sequence ID" value="NZ_NIZW01000001.1"/>
</dbReference>
<evidence type="ECO:0000259" key="2">
    <source>
        <dbReference type="Pfam" id="PF08327"/>
    </source>
</evidence>
<dbReference type="OrthoDB" id="2355173at2"/>
<gene>
    <name evidence="3" type="ORF">CEE69_02010</name>
</gene>
<feature type="domain" description="Activator of Hsp90 ATPase homologue 1/2-like C-terminal" evidence="2">
    <location>
        <begin position="15"/>
        <end position="142"/>
    </location>
</feature>
<keyword evidence="3" id="KW-0489">Methyltransferase</keyword>
<proteinExistence type="inferred from homology"/>
<evidence type="ECO:0000256" key="1">
    <source>
        <dbReference type="ARBA" id="ARBA00006817"/>
    </source>
</evidence>
<name>A0A2G1WDL4_9BACT</name>
<dbReference type="Pfam" id="PF08327">
    <property type="entry name" value="AHSA1"/>
    <property type="match status" value="1"/>
</dbReference>
<dbReference type="EMBL" id="NIZW01000001">
    <property type="protein sequence ID" value="PHQ37152.1"/>
    <property type="molecule type" value="Genomic_DNA"/>
</dbReference>
<evidence type="ECO:0000313" key="4">
    <source>
        <dbReference type="Proteomes" id="UP000225740"/>
    </source>
</evidence>
<dbReference type="Proteomes" id="UP000225740">
    <property type="component" value="Unassembled WGS sequence"/>
</dbReference>
<evidence type="ECO:0000313" key="3">
    <source>
        <dbReference type="EMBL" id="PHQ37152.1"/>
    </source>
</evidence>
<comment type="similarity">
    <text evidence="1">Belongs to the AHA1 family.</text>
</comment>